<dbReference type="Proteomes" id="UP000308600">
    <property type="component" value="Unassembled WGS sequence"/>
</dbReference>
<evidence type="ECO:0000313" key="2">
    <source>
        <dbReference type="Proteomes" id="UP000308600"/>
    </source>
</evidence>
<organism evidence="1 2">
    <name type="scientific">Pluteus cervinus</name>
    <dbReference type="NCBI Taxonomy" id="181527"/>
    <lineage>
        <taxon>Eukaryota</taxon>
        <taxon>Fungi</taxon>
        <taxon>Dikarya</taxon>
        <taxon>Basidiomycota</taxon>
        <taxon>Agaricomycotina</taxon>
        <taxon>Agaricomycetes</taxon>
        <taxon>Agaricomycetidae</taxon>
        <taxon>Agaricales</taxon>
        <taxon>Pluteineae</taxon>
        <taxon>Pluteaceae</taxon>
        <taxon>Pluteus</taxon>
    </lineage>
</organism>
<protein>
    <submittedName>
        <fullName evidence="1">Uncharacterized protein</fullName>
    </submittedName>
</protein>
<name>A0ACD3BER8_9AGAR</name>
<keyword evidence="2" id="KW-1185">Reference proteome</keyword>
<reference evidence="1 2" key="1">
    <citation type="journal article" date="2019" name="Nat. Ecol. Evol.">
        <title>Megaphylogeny resolves global patterns of mushroom evolution.</title>
        <authorList>
            <person name="Varga T."/>
            <person name="Krizsan K."/>
            <person name="Foldi C."/>
            <person name="Dima B."/>
            <person name="Sanchez-Garcia M."/>
            <person name="Sanchez-Ramirez S."/>
            <person name="Szollosi G.J."/>
            <person name="Szarkandi J.G."/>
            <person name="Papp V."/>
            <person name="Albert L."/>
            <person name="Andreopoulos W."/>
            <person name="Angelini C."/>
            <person name="Antonin V."/>
            <person name="Barry K.W."/>
            <person name="Bougher N.L."/>
            <person name="Buchanan P."/>
            <person name="Buyck B."/>
            <person name="Bense V."/>
            <person name="Catcheside P."/>
            <person name="Chovatia M."/>
            <person name="Cooper J."/>
            <person name="Damon W."/>
            <person name="Desjardin D."/>
            <person name="Finy P."/>
            <person name="Geml J."/>
            <person name="Haridas S."/>
            <person name="Hughes K."/>
            <person name="Justo A."/>
            <person name="Karasinski D."/>
            <person name="Kautmanova I."/>
            <person name="Kiss B."/>
            <person name="Kocsube S."/>
            <person name="Kotiranta H."/>
            <person name="LaButti K.M."/>
            <person name="Lechner B.E."/>
            <person name="Liimatainen K."/>
            <person name="Lipzen A."/>
            <person name="Lukacs Z."/>
            <person name="Mihaltcheva S."/>
            <person name="Morgado L.N."/>
            <person name="Niskanen T."/>
            <person name="Noordeloos M.E."/>
            <person name="Ohm R.A."/>
            <person name="Ortiz-Santana B."/>
            <person name="Ovrebo C."/>
            <person name="Racz N."/>
            <person name="Riley R."/>
            <person name="Savchenko A."/>
            <person name="Shiryaev A."/>
            <person name="Soop K."/>
            <person name="Spirin V."/>
            <person name="Szebenyi C."/>
            <person name="Tomsovsky M."/>
            <person name="Tulloss R.E."/>
            <person name="Uehling J."/>
            <person name="Grigoriev I.V."/>
            <person name="Vagvolgyi C."/>
            <person name="Papp T."/>
            <person name="Martin F.M."/>
            <person name="Miettinen O."/>
            <person name="Hibbett D.S."/>
            <person name="Nagy L.G."/>
        </authorList>
    </citation>
    <scope>NUCLEOTIDE SEQUENCE [LARGE SCALE GENOMIC DNA]</scope>
    <source>
        <strain evidence="1 2">NL-1719</strain>
    </source>
</reference>
<gene>
    <name evidence="1" type="ORF">BDN72DRAFT_831608</name>
</gene>
<evidence type="ECO:0000313" key="1">
    <source>
        <dbReference type="EMBL" id="TFK76154.1"/>
    </source>
</evidence>
<dbReference type="EMBL" id="ML208261">
    <property type="protein sequence ID" value="TFK76154.1"/>
    <property type="molecule type" value="Genomic_DNA"/>
</dbReference>
<proteinExistence type="predicted"/>
<accession>A0ACD3BER8</accession>
<sequence>MSESEEGQGTEQMVQTELTAHIEVASNIASPPAPMQNPEDRCNTAPEREDAQMCNPGCGGEDSTLMDLLDCPHVGSPHADSAAERTFPEEAPHDGTQRGDSTDAFPVPNKKQDGPPPEESAYIQPIECSSPHEQAETESTGLAASVDTLCTGDDQLDCLPASSPPPSSSPIRLFLSSSPQSPQSPDDTDCNVLQIDLEEVNQILSSEMAVEFLEGPVENISDTKEETHDQDDMQESSAGPCEPADEEEPETVPRVTTTEGAVETEDENEMAIVSTTIQNEPRTPPKAYQIPNPKRPTLAMQKSQHKKLIKPFKTPALVQSVDRQETKRLPVTPSRIEAPTPILKTSKKKTPVKLSDTSEASVKHRTLRAAGQFKSPLSATASSNILSDVRLTPTVQVLERRLQALKRAVRIKQEGDQATLQELIKKWTEAGREIAWEVWNLVKDNATEGDPWAPDKGKRAFQESWGWDGQGENKKPCTEPDEGGDREGIRIEKIEADDDEAPEKKQDTLGTMLMQLGIDPDTLGWNEEEDDFNVEILD</sequence>